<keyword evidence="6" id="KW-1162">Viral penetration into host cytoplasm</keyword>
<dbReference type="InterPro" id="IPR000776">
    <property type="entry name" value="Fusion_F0_Paramyxovir"/>
</dbReference>
<evidence type="ECO:0000256" key="7">
    <source>
        <dbReference type="ARBA" id="ARBA00022692"/>
    </source>
</evidence>
<keyword evidence="8" id="KW-0732">Signal</keyword>
<keyword evidence="15" id="KW-1015">Disulfide bond</keyword>
<dbReference type="EMBL" id="OK623361">
    <property type="protein sequence ID" value="UQM99590.1"/>
    <property type="molecule type" value="Viral_cRNA"/>
</dbReference>
<keyword evidence="10" id="KW-1043">Host membrane</keyword>
<reference evidence="19" key="1">
    <citation type="journal article" date="2022" name="bioRxiv">
        <title>The characterization of multiple novel paramyxovirus species highlights the diverse nature of the subfamily Orthoparamyxovirinae.</title>
        <authorList>
            <person name="Vanmechelen B."/>
            <person name="Meurs S."/>
            <person name="Horemans M."/>
            <person name="Loosen A."/>
            <person name="Maes T.J."/>
            <person name="Laenen L."/>
            <person name="Vergote V."/>
            <person name="Koundouno F.R."/>
            <person name="Magassouba N."/>
            <person name="Konde M.K."/>
            <person name="Conde I.S."/>
            <person name="Carroll M.W."/>
            <person name="Maes P."/>
        </authorList>
    </citation>
    <scope>NUCLEOTIDE SEQUENCE</scope>
    <source>
        <strain evidence="19">GN/Meliandou/Me/1/2018</strain>
    </source>
</reference>
<protein>
    <recommendedName>
        <fullName evidence="2 18">Fusion glycoprotein F0</fullName>
    </recommendedName>
</protein>
<keyword evidence="20" id="KW-1185">Reference proteome</keyword>
<organism evidence="19 20">
    <name type="scientific">Meliandou mastomys virus</name>
    <dbReference type="NCBI Taxonomy" id="2940987"/>
    <lineage>
        <taxon>Viruses</taxon>
        <taxon>Riboviria</taxon>
        <taxon>Orthornavirae</taxon>
        <taxon>Negarnaviricota</taxon>
        <taxon>Haploviricotina</taxon>
        <taxon>Monjiviricetes</taxon>
        <taxon>Mononegavirales</taxon>
        <taxon>Paramyxoviridae</taxon>
        <taxon>Orthoparamyxovirinae</taxon>
        <taxon>Jeilongvirus</taxon>
        <taxon>Jeilongvirus nzerekorense</taxon>
    </lineage>
</organism>
<dbReference type="SUPFAM" id="SSF69922">
    <property type="entry name" value="Head and neck region of the ectodomain of NDV fusion glycoprotein"/>
    <property type="match status" value="1"/>
</dbReference>
<evidence type="ECO:0000256" key="10">
    <source>
        <dbReference type="ARBA" id="ARBA00022870"/>
    </source>
</evidence>
<keyword evidence="14 18" id="KW-0472">Membrane</keyword>
<keyword evidence="9" id="KW-0946">Virion</keyword>
<name>A0AAE9HTX5_9MONO</name>
<dbReference type="GO" id="GO:0046718">
    <property type="term" value="P:symbiont entry into host cell"/>
    <property type="evidence" value="ECO:0007669"/>
    <property type="project" value="UniProtKB-KW"/>
</dbReference>
<evidence type="ECO:0000256" key="11">
    <source>
        <dbReference type="ARBA" id="ARBA00022879"/>
    </source>
</evidence>
<gene>
    <name evidence="19" type="primary">F</name>
</gene>
<dbReference type="Gene3D" id="1.10.287.2480">
    <property type="match status" value="1"/>
</dbReference>
<evidence type="ECO:0000256" key="9">
    <source>
        <dbReference type="ARBA" id="ARBA00022844"/>
    </source>
</evidence>
<evidence type="ECO:0000313" key="20">
    <source>
        <dbReference type="Proteomes" id="UP001251390"/>
    </source>
</evidence>
<evidence type="ECO:0000256" key="16">
    <source>
        <dbReference type="ARBA" id="ARBA00023180"/>
    </source>
</evidence>
<feature type="transmembrane region" description="Helical" evidence="18">
    <location>
        <begin position="496"/>
        <end position="520"/>
    </location>
</feature>
<keyword evidence="7 18" id="KW-0812">Transmembrane</keyword>
<evidence type="ECO:0000313" key="19">
    <source>
        <dbReference type="EMBL" id="UQM99590.1"/>
    </source>
</evidence>
<dbReference type="GO" id="GO:0019031">
    <property type="term" value="C:viral envelope"/>
    <property type="evidence" value="ECO:0007669"/>
    <property type="project" value="UniProtKB-KW"/>
</dbReference>
<evidence type="ECO:0000256" key="1">
    <source>
        <dbReference type="ARBA" id="ARBA00008211"/>
    </source>
</evidence>
<comment type="subcellular location">
    <subcellularLocation>
        <location evidence="18">Virion membrane</location>
        <topology evidence="18">Single-pass type I membrane protein</topology>
    </subcellularLocation>
    <subcellularLocation>
        <location evidence="18">Host cell membrane</location>
        <topology evidence="18">Single-pass membrane protein</topology>
    </subcellularLocation>
</comment>
<evidence type="ECO:0000256" key="3">
    <source>
        <dbReference type="ARBA" id="ARBA00022506"/>
    </source>
</evidence>
<evidence type="ECO:0000256" key="2">
    <source>
        <dbReference type="ARBA" id="ARBA00016586"/>
    </source>
</evidence>
<evidence type="ECO:0000256" key="12">
    <source>
        <dbReference type="ARBA" id="ARBA00022989"/>
    </source>
</evidence>
<dbReference type="SUPFAM" id="SSF58069">
    <property type="entry name" value="Virus ectodomain"/>
    <property type="match status" value="1"/>
</dbReference>
<keyword evidence="3" id="KW-1168">Fusion of virus membrane with host membrane</keyword>
<evidence type="ECO:0000256" key="8">
    <source>
        <dbReference type="ARBA" id="ARBA00022729"/>
    </source>
</evidence>
<evidence type="ECO:0000256" key="13">
    <source>
        <dbReference type="ARBA" id="ARBA00023054"/>
    </source>
</evidence>
<dbReference type="Gene3D" id="6.10.10.110">
    <property type="match status" value="1"/>
</dbReference>
<keyword evidence="12 18" id="KW-1133">Transmembrane helix</keyword>
<dbReference type="GO" id="GO:0019064">
    <property type="term" value="P:fusion of virus membrane with host plasma membrane"/>
    <property type="evidence" value="ECO:0007669"/>
    <property type="project" value="UniProtKB-KW"/>
</dbReference>
<accession>A0AAE9HTX5</accession>
<evidence type="ECO:0000256" key="6">
    <source>
        <dbReference type="ARBA" id="ARBA00022595"/>
    </source>
</evidence>
<evidence type="ECO:0000256" key="18">
    <source>
        <dbReference type="RuleBase" id="RU003705"/>
    </source>
</evidence>
<keyword evidence="5" id="KW-1169">Fusion of virus membrane with host cell membrane</keyword>
<keyword evidence="4" id="KW-1032">Host cell membrane</keyword>
<dbReference type="Gene3D" id="2.40.490.10">
    <property type="entry name" value="Newcastle disease virus like domain"/>
    <property type="match status" value="1"/>
</dbReference>
<dbReference type="Pfam" id="PF00523">
    <property type="entry name" value="Fusion_gly"/>
    <property type="match status" value="1"/>
</dbReference>
<evidence type="ECO:0000256" key="4">
    <source>
        <dbReference type="ARBA" id="ARBA00022511"/>
    </source>
</evidence>
<proteinExistence type="inferred from homology"/>
<keyword evidence="13" id="KW-0175">Coiled coil</keyword>
<evidence type="ECO:0000256" key="17">
    <source>
        <dbReference type="ARBA" id="ARBA00023296"/>
    </source>
</evidence>
<dbReference type="Proteomes" id="UP001251390">
    <property type="component" value="Segment"/>
</dbReference>
<keyword evidence="16" id="KW-0325">Glycoprotein</keyword>
<evidence type="ECO:0000256" key="14">
    <source>
        <dbReference type="ARBA" id="ARBA00023136"/>
    </source>
</evidence>
<evidence type="ECO:0000256" key="5">
    <source>
        <dbReference type="ARBA" id="ARBA00022521"/>
    </source>
</evidence>
<comment type="similarity">
    <text evidence="1 18">Belongs to the paramyxoviruses fusion glycoprotein family.</text>
</comment>
<keyword evidence="17" id="KW-1160">Virus entry into host cell</keyword>
<dbReference type="GO" id="GO:0055036">
    <property type="term" value="C:virion membrane"/>
    <property type="evidence" value="ECO:0007669"/>
    <property type="project" value="UniProtKB-SubCell"/>
</dbReference>
<comment type="subunit">
    <text evidence="18">Homotrimer of disulfide-linked F1-F2.</text>
</comment>
<sequence length="548" mass="60267">MDRFRILLYILILLLKPSCIESQISVTELTKIGIIQGRSYGLKISGVSSYQYMIIKLVPNTERLNNCTYEPIMNYKAMLNRILTPINESIIKVRSAISSKSFSSEKPVLKRFWGAVIGGVALGVATAAQITAGVALHNSLENAKAIMTLKEAVKNSNKAIEELQTAQGQTVIALNALQEQINNQLVPAINTLGCQVIGNSLALRLNQYFSELSLVFGPNLRDPTSETLSIQAISKAFNGDFDSMMRQLRYDNSDLLDLLESGSIRGRIIEASLEDYLIVLQIEYPALTTIPDATIQLFNIISYNSKGSEWISLFPKQILIRGSYLSNIDLTDCVQTSSNYICKTDTSTAISSETYNCAIGNISSCSRTRVVNSHVARYALSQGVLFVNCASIMCRCQNPSYSFLQDPSITNIMVSSEDCKEAYIDGYFITLGPKKIHRAMYAANLTLGGMISVEPVDIGNEITSIQDSINKSQAAIDKSNELLDKVNPNIVNANSFGGIIAITIILLVWFVVTLIWLICLTKRVYRFGSSMSNSSRSSTVNSLSGFIN</sequence>
<keyword evidence="11 18" id="KW-0261">Viral envelope protein</keyword>
<evidence type="ECO:0000256" key="15">
    <source>
        <dbReference type="ARBA" id="ARBA00023157"/>
    </source>
</evidence>
<dbReference type="Gene3D" id="2.60.40.1690">
    <property type="entry name" value="Head and neck region of the ectodomain of NDV fusion glycoprotein"/>
    <property type="match status" value="1"/>
</dbReference>
<dbReference type="GO" id="GO:0020002">
    <property type="term" value="C:host cell plasma membrane"/>
    <property type="evidence" value="ECO:0007669"/>
    <property type="project" value="UniProtKB-SubCell"/>
</dbReference>